<evidence type="ECO:0000256" key="1">
    <source>
        <dbReference type="SAM" id="Phobius"/>
    </source>
</evidence>
<feature type="transmembrane region" description="Helical" evidence="1">
    <location>
        <begin position="137"/>
        <end position="157"/>
    </location>
</feature>
<gene>
    <name evidence="2" type="ORF">ATE80_15300</name>
</gene>
<evidence type="ECO:0000313" key="2">
    <source>
        <dbReference type="EMBL" id="KUH37997.1"/>
    </source>
</evidence>
<reference evidence="2 3" key="1">
    <citation type="submission" date="2015-11" db="EMBL/GenBank/DDBJ databases">
        <title>Genome-wide analysis reveals the secondary metabolome in Streptomyces kanasensis ZX01.</title>
        <authorList>
            <person name="Zhang G."/>
            <person name="Han L."/>
            <person name="Feng J."/>
            <person name="Zhang X."/>
        </authorList>
    </citation>
    <scope>NUCLEOTIDE SEQUENCE [LARGE SCALE GENOMIC DNA]</scope>
    <source>
        <strain evidence="2 3">ZX01</strain>
    </source>
</reference>
<feature type="transmembrane region" description="Helical" evidence="1">
    <location>
        <begin position="106"/>
        <end position="125"/>
    </location>
</feature>
<accession>A0A100Y5G0</accession>
<keyword evidence="1" id="KW-0812">Transmembrane</keyword>
<dbReference type="Proteomes" id="UP000054011">
    <property type="component" value="Unassembled WGS sequence"/>
</dbReference>
<keyword evidence="1" id="KW-1133">Transmembrane helix</keyword>
<sequence length="173" mass="18997">MRTATRYDQRMYALMNRREAAPLYRTAARRRALVAAHVLLTAGAATTWLAMVVADATWAAFAMLGLLLPWVVATGGINAATRGLLELRGRMLDERQTAERDRVRAIAHRVTTGLLLLGTAAFGLLLWTTDVRAGGEVVFAVLFTALVVHWLMPLWVAGLRAEDDVRTDGDDLP</sequence>
<dbReference type="EMBL" id="LNSV01000034">
    <property type="protein sequence ID" value="KUH37997.1"/>
    <property type="molecule type" value="Genomic_DNA"/>
</dbReference>
<comment type="caution">
    <text evidence="2">The sequence shown here is derived from an EMBL/GenBank/DDBJ whole genome shotgun (WGS) entry which is preliminary data.</text>
</comment>
<keyword evidence="1" id="KW-0472">Membrane</keyword>
<proteinExistence type="predicted"/>
<feature type="transmembrane region" description="Helical" evidence="1">
    <location>
        <begin position="60"/>
        <end position="85"/>
    </location>
</feature>
<keyword evidence="3" id="KW-1185">Reference proteome</keyword>
<dbReference type="STRING" id="936756.ATE80_15300"/>
<dbReference type="AlphaFoldDB" id="A0A100Y5G0"/>
<protein>
    <submittedName>
        <fullName evidence="2">Uncharacterized protein</fullName>
    </submittedName>
</protein>
<dbReference type="OrthoDB" id="4245237at2"/>
<dbReference type="RefSeq" id="WP_058942764.1">
    <property type="nucleotide sequence ID" value="NZ_LNSV01000034.1"/>
</dbReference>
<name>A0A100Y5G0_9ACTN</name>
<evidence type="ECO:0000313" key="3">
    <source>
        <dbReference type="Proteomes" id="UP000054011"/>
    </source>
</evidence>
<organism evidence="2 3">
    <name type="scientific">Streptomyces kanasensis</name>
    <dbReference type="NCBI Taxonomy" id="936756"/>
    <lineage>
        <taxon>Bacteria</taxon>
        <taxon>Bacillati</taxon>
        <taxon>Actinomycetota</taxon>
        <taxon>Actinomycetes</taxon>
        <taxon>Kitasatosporales</taxon>
        <taxon>Streptomycetaceae</taxon>
        <taxon>Streptomyces</taxon>
    </lineage>
</organism>